<accession>A0ABD2PT75</accession>
<comment type="caution">
    <text evidence="4">The sequence shown here is derived from an EMBL/GenBank/DDBJ whole genome shotgun (WGS) entry which is preliminary data.</text>
</comment>
<dbReference type="PANTHER" id="PTHR11071">
    <property type="entry name" value="PEPTIDYL-PROLYL CIS-TRANS ISOMERASE"/>
    <property type="match status" value="1"/>
</dbReference>
<feature type="domain" description="PPIase cyclophilin-type" evidence="3">
    <location>
        <begin position="1"/>
        <end position="64"/>
    </location>
</feature>
<evidence type="ECO:0000259" key="3">
    <source>
        <dbReference type="PROSITE" id="PS50072"/>
    </source>
</evidence>
<evidence type="ECO:0000256" key="1">
    <source>
        <dbReference type="RuleBase" id="RU363019"/>
    </source>
</evidence>
<comment type="function">
    <text evidence="1">PPIases accelerate the folding of proteins. It catalyzes the cis-trans isomerization of proline imidic peptide bonds in oligopeptides.</text>
</comment>
<reference evidence="4 5" key="1">
    <citation type="submission" date="2024-11" db="EMBL/GenBank/DDBJ databases">
        <title>Adaptive evolution of stress response genes in parasites aligns with host niche diversity.</title>
        <authorList>
            <person name="Hahn C."/>
            <person name="Resl P."/>
        </authorList>
    </citation>
    <scope>NUCLEOTIDE SEQUENCE [LARGE SCALE GENOMIC DNA]</scope>
    <source>
        <strain evidence="4">EGGRZ-B1_66</strain>
        <tissue evidence="4">Body</tissue>
    </source>
</reference>
<dbReference type="SUPFAM" id="SSF50891">
    <property type="entry name" value="Cyclophilin-like"/>
    <property type="match status" value="1"/>
</dbReference>
<proteinExistence type="inferred from homology"/>
<dbReference type="PANTHER" id="PTHR11071:SF561">
    <property type="entry name" value="PEPTIDYL-PROLYL CIS-TRANS ISOMERASE D-RELATED"/>
    <property type="match status" value="1"/>
</dbReference>
<dbReference type="InterPro" id="IPR002130">
    <property type="entry name" value="Cyclophilin-type_PPIase_dom"/>
</dbReference>
<dbReference type="Gene3D" id="2.40.100.10">
    <property type="entry name" value="Cyclophilin-like"/>
    <property type="match status" value="1"/>
</dbReference>
<evidence type="ECO:0000313" key="5">
    <source>
        <dbReference type="Proteomes" id="UP001626550"/>
    </source>
</evidence>
<dbReference type="EMBL" id="JBJKFK010002738">
    <property type="protein sequence ID" value="KAL3310680.1"/>
    <property type="molecule type" value="Genomic_DNA"/>
</dbReference>
<feature type="region of interest" description="Disordered" evidence="2">
    <location>
        <begin position="85"/>
        <end position="193"/>
    </location>
</feature>
<feature type="non-terminal residue" evidence="4">
    <location>
        <position position="1"/>
    </location>
</feature>
<comment type="catalytic activity">
    <reaction evidence="1">
        <text>[protein]-peptidylproline (omega=180) = [protein]-peptidylproline (omega=0)</text>
        <dbReference type="Rhea" id="RHEA:16237"/>
        <dbReference type="Rhea" id="RHEA-COMP:10747"/>
        <dbReference type="Rhea" id="RHEA-COMP:10748"/>
        <dbReference type="ChEBI" id="CHEBI:83833"/>
        <dbReference type="ChEBI" id="CHEBI:83834"/>
        <dbReference type="EC" id="5.2.1.8"/>
    </reaction>
</comment>
<sequence>ANSGPDTNGCQFFITCAPCQFLDDKHVVFGQIVDGMLVLRKIENVPVGPNNRPKANYKLLYQGRKRRLIVAADSSEDEAQAVFNSTRVTGANSQRPDLGELSSIHPESVLSQKPRKKRLHKASSSKKNRSSKKKRRRNSAGSDSTIPTSEDELEDLSNGPSREPTPIESNPDSEYNSDREDEEHDERASLEKQ</sequence>
<evidence type="ECO:0000313" key="4">
    <source>
        <dbReference type="EMBL" id="KAL3310680.1"/>
    </source>
</evidence>
<dbReference type="PRINTS" id="PR00153">
    <property type="entry name" value="CSAPPISMRASE"/>
</dbReference>
<name>A0ABD2PT75_9PLAT</name>
<dbReference type="EC" id="5.2.1.8" evidence="1"/>
<dbReference type="PROSITE" id="PS50072">
    <property type="entry name" value="CSA_PPIASE_2"/>
    <property type="match status" value="1"/>
</dbReference>
<keyword evidence="1" id="KW-0697">Rotamase</keyword>
<dbReference type="GO" id="GO:0003755">
    <property type="term" value="F:peptidyl-prolyl cis-trans isomerase activity"/>
    <property type="evidence" value="ECO:0007669"/>
    <property type="project" value="UniProtKB-UniRule"/>
</dbReference>
<dbReference type="Pfam" id="PF00160">
    <property type="entry name" value="Pro_isomerase"/>
    <property type="match status" value="1"/>
</dbReference>
<evidence type="ECO:0000256" key="2">
    <source>
        <dbReference type="SAM" id="MobiDB-lite"/>
    </source>
</evidence>
<organism evidence="4 5">
    <name type="scientific">Cichlidogyrus casuarinus</name>
    <dbReference type="NCBI Taxonomy" id="1844966"/>
    <lineage>
        <taxon>Eukaryota</taxon>
        <taxon>Metazoa</taxon>
        <taxon>Spiralia</taxon>
        <taxon>Lophotrochozoa</taxon>
        <taxon>Platyhelminthes</taxon>
        <taxon>Monogenea</taxon>
        <taxon>Monopisthocotylea</taxon>
        <taxon>Dactylogyridea</taxon>
        <taxon>Ancyrocephalidae</taxon>
        <taxon>Cichlidogyrus</taxon>
    </lineage>
</organism>
<keyword evidence="1" id="KW-0413">Isomerase</keyword>
<dbReference type="Proteomes" id="UP001626550">
    <property type="component" value="Unassembled WGS sequence"/>
</dbReference>
<feature type="compositionally biased region" description="Polar residues" evidence="2">
    <location>
        <begin position="85"/>
        <end position="95"/>
    </location>
</feature>
<dbReference type="AlphaFoldDB" id="A0ABD2PT75"/>
<dbReference type="InterPro" id="IPR029000">
    <property type="entry name" value="Cyclophilin-like_dom_sf"/>
</dbReference>
<comment type="similarity">
    <text evidence="1">Belongs to the cyclophilin-type PPIase family.</text>
</comment>
<gene>
    <name evidence="4" type="ORF">Ciccas_010749</name>
</gene>
<keyword evidence="5" id="KW-1185">Reference proteome</keyword>
<feature type="compositionally biased region" description="Basic residues" evidence="2">
    <location>
        <begin position="113"/>
        <end position="138"/>
    </location>
</feature>
<protein>
    <recommendedName>
        <fullName evidence="1">Peptidyl-prolyl cis-trans isomerase</fullName>
        <shortName evidence="1">PPIase</shortName>
        <ecNumber evidence="1">5.2.1.8</ecNumber>
    </recommendedName>
</protein>